<name>A0A1B9HUP2_9TREE</name>
<dbReference type="EMBL" id="CP144520">
    <property type="protein sequence ID" value="WWC68231.1"/>
    <property type="molecule type" value="Genomic_DNA"/>
</dbReference>
<evidence type="ECO:0000313" key="4">
    <source>
        <dbReference type="Proteomes" id="UP000094020"/>
    </source>
</evidence>
<protein>
    <submittedName>
        <fullName evidence="2">Uncharacterized protein</fullName>
    </submittedName>
</protein>
<dbReference type="GeneID" id="30175121"/>
<dbReference type="AlphaFoldDB" id="A0A1B9HUP2"/>
<dbReference type="KEGG" id="kpin:30175121"/>
<evidence type="ECO:0000256" key="1">
    <source>
        <dbReference type="SAM" id="MobiDB-lite"/>
    </source>
</evidence>
<gene>
    <name evidence="2" type="ORF">I206_06752</name>
    <name evidence="3" type="ORF">I206_102154</name>
</gene>
<reference evidence="3" key="4">
    <citation type="submission" date="2024-02" db="EMBL/GenBank/DDBJ databases">
        <title>Comparative genomics of Cryptococcus and Kwoniella reveals pathogenesis evolution and contrasting modes of karyotype evolution via chromosome fusion or intercentromeric recombination.</title>
        <authorList>
            <person name="Coelho M.A."/>
            <person name="David-Palma M."/>
            <person name="Shea T."/>
            <person name="Bowers K."/>
            <person name="McGinley-Smith S."/>
            <person name="Mohammad A.W."/>
            <person name="Gnirke A."/>
            <person name="Yurkov A.M."/>
            <person name="Nowrousian M."/>
            <person name="Sun S."/>
            <person name="Cuomo C.A."/>
            <person name="Heitman J."/>
        </authorList>
    </citation>
    <scope>NUCLEOTIDE SEQUENCE</scope>
    <source>
        <strain evidence="3">CBS 10737</strain>
    </source>
</reference>
<feature type="region of interest" description="Disordered" evidence="1">
    <location>
        <begin position="97"/>
        <end position="116"/>
    </location>
</feature>
<evidence type="ECO:0000313" key="3">
    <source>
        <dbReference type="EMBL" id="WWC68231.1"/>
    </source>
</evidence>
<reference evidence="3" key="2">
    <citation type="submission" date="2013-07" db="EMBL/GenBank/DDBJ databases">
        <authorList>
            <consortium name="The Broad Institute Genome Sequencing Platform"/>
            <person name="Cuomo C."/>
            <person name="Litvintseva A."/>
            <person name="Chen Y."/>
            <person name="Heitman J."/>
            <person name="Sun S."/>
            <person name="Springer D."/>
            <person name="Dromer F."/>
            <person name="Young S.K."/>
            <person name="Zeng Q."/>
            <person name="Gargeya S."/>
            <person name="Fitzgerald M."/>
            <person name="Abouelleil A."/>
            <person name="Alvarado L."/>
            <person name="Berlin A.M."/>
            <person name="Chapman S.B."/>
            <person name="Dewar J."/>
            <person name="Goldberg J."/>
            <person name="Griggs A."/>
            <person name="Gujja S."/>
            <person name="Hansen M."/>
            <person name="Howarth C."/>
            <person name="Imamovic A."/>
            <person name="Larimer J."/>
            <person name="McCowan C."/>
            <person name="Murphy C."/>
            <person name="Pearson M."/>
            <person name="Priest M."/>
            <person name="Roberts A."/>
            <person name="Saif S."/>
            <person name="Shea T."/>
            <person name="Sykes S."/>
            <person name="Wortman J."/>
            <person name="Nusbaum C."/>
            <person name="Birren B."/>
        </authorList>
    </citation>
    <scope>NUCLEOTIDE SEQUENCE</scope>
    <source>
        <strain evidence="3">CBS 10737</strain>
    </source>
</reference>
<dbReference type="RefSeq" id="XP_019008197.1">
    <property type="nucleotide sequence ID" value="XM_019158451.1"/>
</dbReference>
<accession>A0A1B9HUP2</accession>
<proteinExistence type="predicted"/>
<sequence>MRVVKIFFAPWDTIDVPELKEDYDEYQEMTITSFVLRHFVTSDPDYVGLNKKLKMIELHNVIYCDRTRIEKGQTKITDWLTNPNVNKLSTTNLFKSPPSATASGGSIDPPHNNESPELRLSRFPSWIRNLFPDEDTLLKVAESLAFFPSREDYCIACGRNGYEPHLAARRRNAGLMRL</sequence>
<organism evidence="2">
    <name type="scientific">Kwoniella pini CBS 10737</name>
    <dbReference type="NCBI Taxonomy" id="1296096"/>
    <lineage>
        <taxon>Eukaryota</taxon>
        <taxon>Fungi</taxon>
        <taxon>Dikarya</taxon>
        <taxon>Basidiomycota</taxon>
        <taxon>Agaricomycotina</taxon>
        <taxon>Tremellomycetes</taxon>
        <taxon>Tremellales</taxon>
        <taxon>Cryptococcaceae</taxon>
        <taxon>Kwoniella</taxon>
    </lineage>
</organism>
<keyword evidence="4" id="KW-1185">Reference proteome</keyword>
<reference evidence="2" key="3">
    <citation type="submission" date="2016-07" db="EMBL/GenBank/DDBJ databases">
        <title>Evolution of pathogenesis and genome organization in the Tremellales.</title>
        <authorList>
            <person name="Cuomo C."/>
            <person name="Litvintseva A."/>
            <person name="Heitman J."/>
            <person name="Chen Y."/>
            <person name="Sun S."/>
            <person name="Springer D."/>
            <person name="Dromer F."/>
            <person name="Young S."/>
            <person name="Zeng Q."/>
            <person name="Chapman S."/>
            <person name="Gujja S."/>
            <person name="Saif S."/>
            <person name="Birren B."/>
        </authorList>
    </citation>
    <scope>NUCLEOTIDE SEQUENCE</scope>
    <source>
        <strain evidence="2">CBS 10737</strain>
    </source>
</reference>
<dbReference type="EMBL" id="KV700117">
    <property type="protein sequence ID" value="OCF46978.1"/>
    <property type="molecule type" value="Genomic_DNA"/>
</dbReference>
<evidence type="ECO:0000313" key="2">
    <source>
        <dbReference type="EMBL" id="OCF46978.1"/>
    </source>
</evidence>
<dbReference type="Proteomes" id="UP000094020">
    <property type="component" value="Chromosome 2"/>
</dbReference>
<reference evidence="2" key="1">
    <citation type="submission" date="2013-07" db="EMBL/GenBank/DDBJ databases">
        <title>The Genome Sequence of Cryptococcus pinus CBS10737.</title>
        <authorList>
            <consortium name="The Broad Institute Genome Sequencing Platform"/>
            <person name="Cuomo C."/>
            <person name="Litvintseva A."/>
            <person name="Chen Y."/>
            <person name="Heitman J."/>
            <person name="Sun S."/>
            <person name="Springer D."/>
            <person name="Dromer F."/>
            <person name="Young S.K."/>
            <person name="Zeng Q."/>
            <person name="Gargeya S."/>
            <person name="Fitzgerald M."/>
            <person name="Abouelleil A."/>
            <person name="Alvarado L."/>
            <person name="Berlin A.M."/>
            <person name="Chapman S.B."/>
            <person name="Dewar J."/>
            <person name="Goldberg J."/>
            <person name="Griggs A."/>
            <person name="Gujja S."/>
            <person name="Hansen M."/>
            <person name="Howarth C."/>
            <person name="Imamovic A."/>
            <person name="Larimer J."/>
            <person name="McCowan C."/>
            <person name="Murphy C."/>
            <person name="Pearson M."/>
            <person name="Priest M."/>
            <person name="Roberts A."/>
            <person name="Saif S."/>
            <person name="Shea T."/>
            <person name="Sykes S."/>
            <person name="Wortman J."/>
            <person name="Nusbaum C."/>
            <person name="Birren B."/>
        </authorList>
    </citation>
    <scope>NUCLEOTIDE SEQUENCE [LARGE SCALE GENOMIC DNA]</scope>
    <source>
        <strain evidence="2">CBS 10737</strain>
    </source>
</reference>